<proteinExistence type="predicted"/>
<evidence type="ECO:0000313" key="2">
    <source>
        <dbReference type="EnsemblMetazoa" id="HelroP184177"/>
    </source>
</evidence>
<dbReference type="Proteomes" id="UP000015101">
    <property type="component" value="Unassembled WGS sequence"/>
</dbReference>
<sequence length="140" mass="16276">MADDEFDDYDETSTKITTNVHLKHEKLGRCVLYVSMHSCLQAAKFNLDCNLKRTQSSFGKNLKKTKKNVECPERFVESWDKEKMEDPEITPRNKTECNDSTWYNQTSKFDVAENFVEVKNADDDNTSVTKSMKLRSFLSI</sequence>
<evidence type="ECO:0000313" key="3">
    <source>
        <dbReference type="Proteomes" id="UP000015101"/>
    </source>
</evidence>
<reference evidence="2" key="3">
    <citation type="submission" date="2015-06" db="UniProtKB">
        <authorList>
            <consortium name="EnsemblMetazoa"/>
        </authorList>
    </citation>
    <scope>IDENTIFICATION</scope>
</reference>
<dbReference type="EnsemblMetazoa" id="HelroT184177">
    <property type="protein sequence ID" value="HelroP184177"/>
    <property type="gene ID" value="HelroG184177"/>
</dbReference>
<dbReference type="EMBL" id="KB096297">
    <property type="protein sequence ID" value="ESO06746.1"/>
    <property type="molecule type" value="Genomic_DNA"/>
</dbReference>
<organism evidence="2 3">
    <name type="scientific">Helobdella robusta</name>
    <name type="common">Californian leech</name>
    <dbReference type="NCBI Taxonomy" id="6412"/>
    <lineage>
        <taxon>Eukaryota</taxon>
        <taxon>Metazoa</taxon>
        <taxon>Spiralia</taxon>
        <taxon>Lophotrochozoa</taxon>
        <taxon>Annelida</taxon>
        <taxon>Clitellata</taxon>
        <taxon>Hirudinea</taxon>
        <taxon>Rhynchobdellida</taxon>
        <taxon>Glossiphoniidae</taxon>
        <taxon>Helobdella</taxon>
    </lineage>
</organism>
<evidence type="ECO:0000313" key="1">
    <source>
        <dbReference type="EMBL" id="ESO06746.1"/>
    </source>
</evidence>
<gene>
    <name evidence="2" type="primary">20209401</name>
    <name evidence="1" type="ORF">HELRODRAFT_184177</name>
</gene>
<dbReference type="GeneID" id="20209401"/>
<dbReference type="InParanoid" id="T1FKQ2"/>
<dbReference type="CTD" id="20209401"/>
<reference evidence="3" key="1">
    <citation type="submission" date="2012-12" db="EMBL/GenBank/DDBJ databases">
        <authorList>
            <person name="Hellsten U."/>
            <person name="Grimwood J."/>
            <person name="Chapman J.A."/>
            <person name="Shapiro H."/>
            <person name="Aerts A."/>
            <person name="Otillar R.P."/>
            <person name="Terry A.Y."/>
            <person name="Boore J.L."/>
            <person name="Simakov O."/>
            <person name="Marletaz F."/>
            <person name="Cho S.-J."/>
            <person name="Edsinger-Gonzales E."/>
            <person name="Havlak P."/>
            <person name="Kuo D.-H."/>
            <person name="Larsson T."/>
            <person name="Lv J."/>
            <person name="Arendt D."/>
            <person name="Savage R."/>
            <person name="Osoegawa K."/>
            <person name="de Jong P."/>
            <person name="Lindberg D.R."/>
            <person name="Seaver E.C."/>
            <person name="Weisblat D.A."/>
            <person name="Putnam N.H."/>
            <person name="Grigoriev I.V."/>
            <person name="Rokhsar D.S."/>
        </authorList>
    </citation>
    <scope>NUCLEOTIDE SEQUENCE</scope>
</reference>
<reference evidence="1 3" key="2">
    <citation type="journal article" date="2013" name="Nature">
        <title>Insights into bilaterian evolution from three spiralian genomes.</title>
        <authorList>
            <person name="Simakov O."/>
            <person name="Marletaz F."/>
            <person name="Cho S.J."/>
            <person name="Edsinger-Gonzales E."/>
            <person name="Havlak P."/>
            <person name="Hellsten U."/>
            <person name="Kuo D.H."/>
            <person name="Larsson T."/>
            <person name="Lv J."/>
            <person name="Arendt D."/>
            <person name="Savage R."/>
            <person name="Osoegawa K."/>
            <person name="de Jong P."/>
            <person name="Grimwood J."/>
            <person name="Chapman J.A."/>
            <person name="Shapiro H."/>
            <person name="Aerts A."/>
            <person name="Otillar R.P."/>
            <person name="Terry A.Y."/>
            <person name="Boore J.L."/>
            <person name="Grigoriev I.V."/>
            <person name="Lindberg D.R."/>
            <person name="Seaver E.C."/>
            <person name="Weisblat D.A."/>
            <person name="Putnam N.H."/>
            <person name="Rokhsar D.S."/>
        </authorList>
    </citation>
    <scope>NUCLEOTIDE SEQUENCE</scope>
</reference>
<dbReference type="HOGENOM" id="CLU_1837247_0_0_1"/>
<dbReference type="RefSeq" id="XP_009015157.1">
    <property type="nucleotide sequence ID" value="XM_009016909.1"/>
</dbReference>
<accession>T1FKQ2</accession>
<protein>
    <submittedName>
        <fullName evidence="1 2">Uncharacterized protein</fullName>
    </submittedName>
</protein>
<dbReference type="AlphaFoldDB" id="T1FKQ2"/>
<dbReference type="EMBL" id="AMQM01009346">
    <property type="status" value="NOT_ANNOTATED_CDS"/>
    <property type="molecule type" value="Genomic_DNA"/>
</dbReference>
<name>T1FKQ2_HELRO</name>
<dbReference type="KEGG" id="hro:HELRODRAFT_184177"/>
<keyword evidence="3" id="KW-1185">Reference proteome</keyword>